<dbReference type="Proteomes" id="UP000245591">
    <property type="component" value="Unassembled WGS sequence"/>
</dbReference>
<accession>A0A2U1J6R6</accession>
<comment type="caution">
    <text evidence="1">The sequence shown here is derived from an EMBL/GenBank/DDBJ whole genome shotgun (WGS) entry which is preliminary data.</text>
</comment>
<evidence type="ECO:0000313" key="2">
    <source>
        <dbReference type="Proteomes" id="UP000245591"/>
    </source>
</evidence>
<gene>
    <name evidence="1" type="ORF">BB558_003159</name>
</gene>
<proteinExistence type="predicted"/>
<dbReference type="EMBL" id="MBFU01000305">
    <property type="protein sequence ID" value="PWA00782.1"/>
    <property type="molecule type" value="Genomic_DNA"/>
</dbReference>
<dbReference type="AlphaFoldDB" id="A0A2U1J6R6"/>
<organism evidence="1 2">
    <name type="scientific">Smittium angustum</name>
    <dbReference type="NCBI Taxonomy" id="133377"/>
    <lineage>
        <taxon>Eukaryota</taxon>
        <taxon>Fungi</taxon>
        <taxon>Fungi incertae sedis</taxon>
        <taxon>Zoopagomycota</taxon>
        <taxon>Kickxellomycotina</taxon>
        <taxon>Harpellomycetes</taxon>
        <taxon>Harpellales</taxon>
        <taxon>Legeriomycetaceae</taxon>
        <taxon>Smittium</taxon>
    </lineage>
</organism>
<evidence type="ECO:0000313" key="1">
    <source>
        <dbReference type="EMBL" id="PWA00782.1"/>
    </source>
</evidence>
<name>A0A2U1J6R6_SMIAN</name>
<sequence>MCDTKSALMNLVHTIPDEGIDDDTISKLMSVINITKDKISALIKGKSSADTLDKATMTTRIRDINNFFDTQKAPYPSLSVGSREHFELQYH</sequence>
<keyword evidence="2" id="KW-1185">Reference proteome</keyword>
<protein>
    <submittedName>
        <fullName evidence="1">Uncharacterized protein</fullName>
    </submittedName>
</protein>
<reference evidence="1 2" key="1">
    <citation type="journal article" date="2018" name="MBio">
        <title>Comparative Genomics Reveals the Core Gene Toolbox for the Fungus-Insect Symbiosis.</title>
        <authorList>
            <person name="Wang Y."/>
            <person name="Stata M."/>
            <person name="Wang W."/>
            <person name="Stajich J.E."/>
            <person name="White M.M."/>
            <person name="Moncalvo J.M."/>
        </authorList>
    </citation>
    <scope>NUCLEOTIDE SEQUENCE [LARGE SCALE GENOMIC DNA]</scope>
    <source>
        <strain evidence="1 2">AUS-126-30</strain>
    </source>
</reference>